<dbReference type="STRING" id="2060905.A0A2B7WUG1"/>
<dbReference type="PANTHER" id="PTHR35393">
    <property type="entry name" value="CHROMOSOME 1, WHOLE GENOME SHOTGUN SEQUENCE"/>
    <property type="match status" value="1"/>
</dbReference>
<dbReference type="Proteomes" id="UP000224080">
    <property type="component" value="Unassembled WGS sequence"/>
</dbReference>
<feature type="transmembrane region" description="Helical" evidence="1">
    <location>
        <begin position="196"/>
        <end position="226"/>
    </location>
</feature>
<feature type="domain" description="SigF-like NTF2-like" evidence="2">
    <location>
        <begin position="177"/>
        <end position="225"/>
    </location>
</feature>
<proteinExistence type="predicted"/>
<protein>
    <recommendedName>
        <fullName evidence="2">SigF-like NTF2-like domain-containing protein</fullName>
    </recommendedName>
</protein>
<accession>A0A2B7WUG1</accession>
<evidence type="ECO:0000313" key="3">
    <source>
        <dbReference type="EMBL" id="PGH00239.1"/>
    </source>
</evidence>
<dbReference type="OrthoDB" id="2344312at2759"/>
<keyword evidence="1" id="KW-0472">Membrane</keyword>
<evidence type="ECO:0000259" key="2">
    <source>
        <dbReference type="Pfam" id="PF24840"/>
    </source>
</evidence>
<dbReference type="PANTHER" id="PTHR35393:SF1">
    <property type="entry name" value="SNOAL-LIKE DOMAIN-CONTAINING PROTEIN"/>
    <property type="match status" value="1"/>
</dbReference>
<dbReference type="EMBL" id="PDNC01000089">
    <property type="protein sequence ID" value="PGH00239.1"/>
    <property type="molecule type" value="Genomic_DNA"/>
</dbReference>
<evidence type="ECO:0000256" key="1">
    <source>
        <dbReference type="SAM" id="Phobius"/>
    </source>
</evidence>
<gene>
    <name evidence="3" type="ORF">GX51_05936</name>
</gene>
<organism evidence="3 4">
    <name type="scientific">Blastomyces parvus</name>
    <dbReference type="NCBI Taxonomy" id="2060905"/>
    <lineage>
        <taxon>Eukaryota</taxon>
        <taxon>Fungi</taxon>
        <taxon>Dikarya</taxon>
        <taxon>Ascomycota</taxon>
        <taxon>Pezizomycotina</taxon>
        <taxon>Eurotiomycetes</taxon>
        <taxon>Eurotiomycetidae</taxon>
        <taxon>Onygenales</taxon>
        <taxon>Ajellomycetaceae</taxon>
        <taxon>Blastomyces</taxon>
    </lineage>
</organism>
<feature type="domain" description="SigF-like NTF2-like" evidence="2">
    <location>
        <begin position="30"/>
        <end position="138"/>
    </location>
</feature>
<keyword evidence="4" id="KW-1185">Reference proteome</keyword>
<keyword evidence="1" id="KW-1133">Transmembrane helix</keyword>
<name>A0A2B7WUG1_9EURO</name>
<sequence>MEDPGNAFRFPQLIIQTTPVANKSSQIFTVAEIPHVIHLLTQSLPSVQKQTIERFFTASASFTHPLCRTGSFDGSRWLIIQIYRFYKIMSPHIDLEVHSVAFDKPNLTLYVTVSQIFRLFIIPFYKANAKLTVVLTLSPSTSHVAEADHSLSSSWLSTSERSPDRSSSHSHHPASTTLYYISAQEDLYQISEIVKFVLPFGIGVALTLVWQLFSTAFCVCAAWVLWPISWAEEREFLPFRGGWRIRRGYGGKRVGRKKED</sequence>
<dbReference type="Pfam" id="PF24840">
    <property type="entry name" value="NTF2_SigF"/>
    <property type="match status" value="2"/>
</dbReference>
<keyword evidence="1" id="KW-0812">Transmembrane</keyword>
<dbReference type="InterPro" id="IPR057514">
    <property type="entry name" value="NTF2_SigF"/>
</dbReference>
<evidence type="ECO:0000313" key="4">
    <source>
        <dbReference type="Proteomes" id="UP000224080"/>
    </source>
</evidence>
<comment type="caution">
    <text evidence="3">The sequence shown here is derived from an EMBL/GenBank/DDBJ whole genome shotgun (WGS) entry which is preliminary data.</text>
</comment>
<dbReference type="AlphaFoldDB" id="A0A2B7WUG1"/>
<reference evidence="3 4" key="1">
    <citation type="submission" date="2017-10" db="EMBL/GenBank/DDBJ databases">
        <title>Comparative genomics in systemic dimorphic fungi from Ajellomycetaceae.</title>
        <authorList>
            <person name="Munoz J.F."/>
            <person name="Mcewen J.G."/>
            <person name="Clay O.K."/>
            <person name="Cuomo C.A."/>
        </authorList>
    </citation>
    <scope>NUCLEOTIDE SEQUENCE [LARGE SCALE GENOMIC DNA]</scope>
    <source>
        <strain evidence="3 4">UAMH130</strain>
    </source>
</reference>